<keyword evidence="4" id="KW-0106">Calcium</keyword>
<dbReference type="GO" id="GO:0004065">
    <property type="term" value="F:arylsulfatase activity"/>
    <property type="evidence" value="ECO:0007669"/>
    <property type="project" value="TreeGrafter"/>
</dbReference>
<dbReference type="PROSITE" id="PS51257">
    <property type="entry name" value="PROKAR_LIPOPROTEIN"/>
    <property type="match status" value="1"/>
</dbReference>
<evidence type="ECO:0000256" key="5">
    <source>
        <dbReference type="PIRSR" id="PIRSR600917-52"/>
    </source>
</evidence>
<keyword evidence="2" id="KW-0479">Metal-binding</keyword>
<accession>A0A124FXG1</accession>
<comment type="similarity">
    <text evidence="1">Belongs to the sulfatase family.</text>
</comment>
<evidence type="ECO:0000313" key="8">
    <source>
        <dbReference type="Proteomes" id="UP000053860"/>
    </source>
</evidence>
<feature type="modified residue" description="3-oxoalanine (Ser)" evidence="5">
    <location>
        <position position="82"/>
    </location>
</feature>
<reference evidence="8" key="1">
    <citation type="journal article" date="2015" name="MBio">
        <title>Genome-Resolved Metagenomic Analysis Reveals Roles for Candidate Phyla and Other Microbial Community Members in Biogeochemical Transformations in Oil Reservoirs.</title>
        <authorList>
            <person name="Hu P."/>
            <person name="Tom L."/>
            <person name="Singh A."/>
            <person name="Thomas B.C."/>
            <person name="Baker B.J."/>
            <person name="Piceno Y.M."/>
            <person name="Andersen G.L."/>
            <person name="Banfield J.F."/>
        </authorList>
    </citation>
    <scope>NUCLEOTIDE SEQUENCE [LARGE SCALE GENOMIC DNA]</scope>
</reference>
<evidence type="ECO:0000313" key="7">
    <source>
        <dbReference type="EMBL" id="KUK77951.1"/>
    </source>
</evidence>
<dbReference type="Gene3D" id="3.40.720.10">
    <property type="entry name" value="Alkaline Phosphatase, subunit A"/>
    <property type="match status" value="1"/>
</dbReference>
<dbReference type="InterPro" id="IPR017850">
    <property type="entry name" value="Alkaline_phosphatase_core_sf"/>
</dbReference>
<dbReference type="Proteomes" id="UP000053860">
    <property type="component" value="Unassembled WGS sequence"/>
</dbReference>
<dbReference type="PROSITE" id="PS00523">
    <property type="entry name" value="SULFATASE_1"/>
    <property type="match status" value="1"/>
</dbReference>
<comment type="PTM">
    <text evidence="5">The conversion to 3-oxoalanine (also known as C-formylglycine, FGly), of a serine or cysteine residue in prokaryotes and of a cysteine residue in eukaryotes, is critical for catalytic activity.</text>
</comment>
<feature type="domain" description="Sulfatase N-terminal" evidence="6">
    <location>
        <begin position="34"/>
        <end position="343"/>
    </location>
</feature>
<dbReference type="SUPFAM" id="SSF53649">
    <property type="entry name" value="Alkaline phosphatase-like"/>
    <property type="match status" value="1"/>
</dbReference>
<dbReference type="AlphaFoldDB" id="A0A124FXG1"/>
<dbReference type="InterPro" id="IPR050738">
    <property type="entry name" value="Sulfatase"/>
</dbReference>
<evidence type="ECO:0000256" key="1">
    <source>
        <dbReference type="ARBA" id="ARBA00008779"/>
    </source>
</evidence>
<dbReference type="PANTHER" id="PTHR42693">
    <property type="entry name" value="ARYLSULFATASE FAMILY MEMBER"/>
    <property type="match status" value="1"/>
</dbReference>
<comment type="caution">
    <text evidence="7">The sequence shown here is derived from an EMBL/GenBank/DDBJ whole genome shotgun (WGS) entry which is preliminary data.</text>
</comment>
<organism evidence="7 8">
    <name type="scientific">Proteiniphilum acetatigenes</name>
    <dbReference type="NCBI Taxonomy" id="294710"/>
    <lineage>
        <taxon>Bacteria</taxon>
        <taxon>Pseudomonadati</taxon>
        <taxon>Bacteroidota</taxon>
        <taxon>Bacteroidia</taxon>
        <taxon>Bacteroidales</taxon>
        <taxon>Dysgonomonadaceae</taxon>
        <taxon>Proteiniphilum</taxon>
    </lineage>
</organism>
<dbReference type="CDD" id="cd16034">
    <property type="entry name" value="sulfatase_like"/>
    <property type="match status" value="1"/>
</dbReference>
<dbReference type="InterPro" id="IPR024607">
    <property type="entry name" value="Sulfatase_CS"/>
</dbReference>
<evidence type="ECO:0000256" key="2">
    <source>
        <dbReference type="ARBA" id="ARBA00022723"/>
    </source>
</evidence>
<name>A0A124FXG1_9BACT</name>
<evidence type="ECO:0000256" key="4">
    <source>
        <dbReference type="ARBA" id="ARBA00022837"/>
    </source>
</evidence>
<keyword evidence="3" id="KW-0378">Hydrolase</keyword>
<dbReference type="Pfam" id="PF00884">
    <property type="entry name" value="Sulfatase"/>
    <property type="match status" value="1"/>
</dbReference>
<evidence type="ECO:0000256" key="3">
    <source>
        <dbReference type="ARBA" id="ARBA00022801"/>
    </source>
</evidence>
<sequence length="480" mass="55048">MKSRIFKLSHNLVTGATGALLLVTATSCKKNNNPNVIFVFADQWRAQDVGYAGNAQVKTPNLDKLAGEAMVFRNAISNIPVSSPARASLMTGQYPLTHGVFYNDKPLATDATCIAEVYKENGYHTGYIGKWHINGDGIERRNEPVAKERRQGFDFWKVHECTHDYNNSVYFDEENVAHKWEGYDAIAQTEEAINYIKENKDNPFVLFLSWGPPHEPYGTAPERFKQLYRDVDIKLRPNVPDSMKAEATEWLRGYYAHIAALDYCIGELQEAIRQAGIEENTIFVFTSDHGDMLGSHGLEKKQKPWEESIAVPFLLKYPEKLKAGEMKKVFSFPDIMPTLLGLSNMEIPEIVEGIDYSGELTGTENLEIDGAYITCPVPFHQWSYKNGGREYRGIRTERYTYVNDLNGPWLLYDNLNDPYQMNNLCNDPQYATLQADLEEKLQKLIRQRGDEFLEGNEYMKAWNYTWDMDDSVKIMEEYQH</sequence>
<protein>
    <submittedName>
        <fullName evidence="7">Putative N-acetylglucosamine-6-sulfatase</fullName>
    </submittedName>
</protein>
<dbReference type="InterPro" id="IPR000917">
    <property type="entry name" value="Sulfatase_N"/>
</dbReference>
<dbReference type="EMBL" id="LGGN01000093">
    <property type="protein sequence ID" value="KUK77951.1"/>
    <property type="molecule type" value="Genomic_DNA"/>
</dbReference>
<evidence type="ECO:0000259" key="6">
    <source>
        <dbReference type="Pfam" id="PF00884"/>
    </source>
</evidence>
<dbReference type="PROSITE" id="PS00149">
    <property type="entry name" value="SULFATASE_2"/>
    <property type="match status" value="1"/>
</dbReference>
<dbReference type="GO" id="GO:0046872">
    <property type="term" value="F:metal ion binding"/>
    <property type="evidence" value="ECO:0007669"/>
    <property type="project" value="UniProtKB-KW"/>
</dbReference>
<proteinExistence type="inferred from homology"/>
<dbReference type="Gene3D" id="3.30.1120.10">
    <property type="match status" value="1"/>
</dbReference>
<dbReference type="PANTHER" id="PTHR42693:SF53">
    <property type="entry name" value="ENDO-4-O-SULFATASE"/>
    <property type="match status" value="1"/>
</dbReference>
<dbReference type="PATRIC" id="fig|294710.3.peg.908"/>
<gene>
    <name evidence="7" type="ORF">XD92_0626</name>
</gene>